<dbReference type="Proteomes" id="UP000094112">
    <property type="component" value="Unassembled WGS sequence"/>
</dbReference>
<feature type="region of interest" description="Disordered" evidence="1">
    <location>
        <begin position="1"/>
        <end position="67"/>
    </location>
</feature>
<gene>
    <name evidence="3" type="ORF">WICANDRAFT_77784</name>
</gene>
<feature type="domain" description="FMR1-interacting protein 1 conserved" evidence="2">
    <location>
        <begin position="96"/>
        <end position="130"/>
    </location>
</feature>
<dbReference type="InterPro" id="IPR019496">
    <property type="entry name" value="NUFIP1_cons_dom"/>
</dbReference>
<name>A0A1E3P8E0_WICAA</name>
<dbReference type="RefSeq" id="XP_019040344.1">
    <property type="nucleotide sequence ID" value="XM_019184612.1"/>
</dbReference>
<accession>A0A1E3P8E0</accession>
<keyword evidence="4" id="KW-1185">Reference proteome</keyword>
<protein>
    <recommendedName>
        <fullName evidence="2">FMR1-interacting protein 1 conserved domain-containing protein</fullName>
    </recommendedName>
</protein>
<evidence type="ECO:0000259" key="2">
    <source>
        <dbReference type="Pfam" id="PF10453"/>
    </source>
</evidence>
<evidence type="ECO:0000313" key="3">
    <source>
        <dbReference type="EMBL" id="ODQ61137.1"/>
    </source>
</evidence>
<dbReference type="EMBL" id="KV454209">
    <property type="protein sequence ID" value="ODQ61137.1"/>
    <property type="molecule type" value="Genomic_DNA"/>
</dbReference>
<dbReference type="Pfam" id="PF10453">
    <property type="entry name" value="NUFIP1"/>
    <property type="match status" value="1"/>
</dbReference>
<feature type="region of interest" description="Disordered" evidence="1">
    <location>
        <begin position="126"/>
        <end position="179"/>
    </location>
</feature>
<dbReference type="GeneID" id="30201858"/>
<proteinExistence type="predicted"/>
<evidence type="ECO:0000256" key="1">
    <source>
        <dbReference type="SAM" id="MobiDB-lite"/>
    </source>
</evidence>
<reference evidence="3 4" key="1">
    <citation type="journal article" date="2016" name="Proc. Natl. Acad. Sci. U.S.A.">
        <title>Comparative genomics of biotechnologically important yeasts.</title>
        <authorList>
            <person name="Riley R."/>
            <person name="Haridas S."/>
            <person name="Wolfe K.H."/>
            <person name="Lopes M.R."/>
            <person name="Hittinger C.T."/>
            <person name="Goeker M."/>
            <person name="Salamov A.A."/>
            <person name="Wisecaver J.H."/>
            <person name="Long T.M."/>
            <person name="Calvey C.H."/>
            <person name="Aerts A.L."/>
            <person name="Barry K.W."/>
            <person name="Choi C."/>
            <person name="Clum A."/>
            <person name="Coughlan A.Y."/>
            <person name="Deshpande S."/>
            <person name="Douglass A.P."/>
            <person name="Hanson S.J."/>
            <person name="Klenk H.-P."/>
            <person name="LaButti K.M."/>
            <person name="Lapidus A."/>
            <person name="Lindquist E.A."/>
            <person name="Lipzen A.M."/>
            <person name="Meier-Kolthoff J.P."/>
            <person name="Ohm R.A."/>
            <person name="Otillar R.P."/>
            <person name="Pangilinan J.L."/>
            <person name="Peng Y."/>
            <person name="Rokas A."/>
            <person name="Rosa C.A."/>
            <person name="Scheuner C."/>
            <person name="Sibirny A.A."/>
            <person name="Slot J.C."/>
            <person name="Stielow J.B."/>
            <person name="Sun H."/>
            <person name="Kurtzman C.P."/>
            <person name="Blackwell M."/>
            <person name="Grigoriev I.V."/>
            <person name="Jeffries T.W."/>
        </authorList>
    </citation>
    <scope>NUCLEOTIDE SEQUENCE [LARGE SCALE GENOMIC DNA]</scope>
    <source>
        <strain evidence="4">ATCC 58044 / CBS 1984 / NCYC 433 / NRRL Y-366-8</strain>
    </source>
</reference>
<sequence>MEYIYGLPPPPPSSNNGNAKKDNNNNHMKPGKNQNNRRQQQNNNKQNSRPNPQNQAYLDLPTHLPNEVPKQQPALVHEQGEVIDEVNQTEAAKEVVPVFGTNIVLKTEEDIEEWVKQRKLNWMKKISNSRPEPESKPAPATSNQPPKRTQRTSDPRLNRNQTRVQKPQHKNNHNSNKTNLNNLIIQREIQHENKAILDVIKELFEVQILKE</sequence>
<feature type="compositionally biased region" description="Low complexity" evidence="1">
    <location>
        <begin position="31"/>
        <end position="55"/>
    </location>
</feature>
<dbReference type="STRING" id="683960.A0A1E3P8E0"/>
<dbReference type="OrthoDB" id="273070at2759"/>
<dbReference type="AlphaFoldDB" id="A0A1E3P8E0"/>
<organism evidence="3 4">
    <name type="scientific">Wickerhamomyces anomalus (strain ATCC 58044 / CBS 1984 / NCYC 433 / NRRL Y-366-8)</name>
    <name type="common">Yeast</name>
    <name type="synonym">Hansenula anomala</name>
    <dbReference type="NCBI Taxonomy" id="683960"/>
    <lineage>
        <taxon>Eukaryota</taxon>
        <taxon>Fungi</taxon>
        <taxon>Dikarya</taxon>
        <taxon>Ascomycota</taxon>
        <taxon>Saccharomycotina</taxon>
        <taxon>Saccharomycetes</taxon>
        <taxon>Phaffomycetales</taxon>
        <taxon>Wickerhamomycetaceae</taxon>
        <taxon>Wickerhamomyces</taxon>
    </lineage>
</organism>
<evidence type="ECO:0000313" key="4">
    <source>
        <dbReference type="Proteomes" id="UP000094112"/>
    </source>
</evidence>